<evidence type="ECO:0000313" key="2">
    <source>
        <dbReference type="EMBL" id="KZE38016.1"/>
    </source>
</evidence>
<proteinExistence type="predicted"/>
<dbReference type="AlphaFoldDB" id="A0A163F5Q2"/>
<dbReference type="PANTHER" id="PTHR47723:SF19">
    <property type="entry name" value="POLYNUCLEOTIDYL TRANSFERASE, RIBONUCLEASE H-LIKE SUPERFAMILY PROTEIN"/>
    <property type="match status" value="1"/>
</dbReference>
<accession>A0A163F5Q2</accession>
<dbReference type="GO" id="GO:0004523">
    <property type="term" value="F:RNA-DNA hybrid ribonuclease activity"/>
    <property type="evidence" value="ECO:0007669"/>
    <property type="project" value="InterPro"/>
</dbReference>
<organism evidence="2 3">
    <name type="scientific">Bhargavaea cecembensis</name>
    <dbReference type="NCBI Taxonomy" id="394098"/>
    <lineage>
        <taxon>Bacteria</taxon>
        <taxon>Bacillati</taxon>
        <taxon>Bacillota</taxon>
        <taxon>Bacilli</taxon>
        <taxon>Bacillales</taxon>
        <taxon>Caryophanaceae</taxon>
        <taxon>Bhargavaea</taxon>
    </lineage>
</organism>
<reference evidence="2 3" key="1">
    <citation type="submission" date="2016-01" db="EMBL/GenBank/DDBJ databases">
        <title>Whole genome sequencing of Bhargavaea cecembensis T14.</title>
        <authorList>
            <person name="Hong K.W."/>
        </authorList>
    </citation>
    <scope>NUCLEOTIDE SEQUENCE [LARGE SCALE GENOMIC DNA]</scope>
    <source>
        <strain evidence="2 3">T14</strain>
    </source>
</reference>
<dbReference type="RefSeq" id="WP_063179103.1">
    <property type="nucleotide sequence ID" value="NZ_LQNT01000009.1"/>
</dbReference>
<dbReference type="OrthoDB" id="7845843at2"/>
<dbReference type="PANTHER" id="PTHR47723">
    <property type="entry name" value="OS05G0353850 PROTEIN"/>
    <property type="match status" value="1"/>
</dbReference>
<dbReference type="GO" id="GO:0003676">
    <property type="term" value="F:nucleic acid binding"/>
    <property type="evidence" value="ECO:0007669"/>
    <property type="project" value="InterPro"/>
</dbReference>
<evidence type="ECO:0000313" key="3">
    <source>
        <dbReference type="Proteomes" id="UP000076490"/>
    </source>
</evidence>
<feature type="domain" description="RNase H type-1" evidence="1">
    <location>
        <begin position="1"/>
        <end position="126"/>
    </location>
</feature>
<dbReference type="Gene3D" id="3.30.420.10">
    <property type="entry name" value="Ribonuclease H-like superfamily/Ribonuclease H"/>
    <property type="match status" value="1"/>
</dbReference>
<dbReference type="PROSITE" id="PS50879">
    <property type="entry name" value="RNASE_H_1"/>
    <property type="match status" value="1"/>
</dbReference>
<gene>
    <name evidence="2" type="primary">rnhA</name>
    <name evidence="2" type="ORF">AV656_03540</name>
</gene>
<dbReference type="InterPro" id="IPR002156">
    <property type="entry name" value="RNaseH_domain"/>
</dbReference>
<dbReference type="Proteomes" id="UP000076490">
    <property type="component" value="Unassembled WGS sequence"/>
</dbReference>
<dbReference type="InterPro" id="IPR036397">
    <property type="entry name" value="RNaseH_sf"/>
</dbReference>
<dbReference type="SUPFAM" id="SSF53098">
    <property type="entry name" value="Ribonuclease H-like"/>
    <property type="match status" value="1"/>
</dbReference>
<dbReference type="InterPro" id="IPR053151">
    <property type="entry name" value="RNase_H-like"/>
</dbReference>
<comment type="caution">
    <text evidence="2">The sequence shown here is derived from an EMBL/GenBank/DDBJ whole genome shotgun (WGS) entry which is preliminary data.</text>
</comment>
<dbReference type="EMBL" id="LQNT01000009">
    <property type="protein sequence ID" value="KZE38016.1"/>
    <property type="molecule type" value="Genomic_DNA"/>
</dbReference>
<name>A0A163F5Q2_9BACL</name>
<dbReference type="InterPro" id="IPR012337">
    <property type="entry name" value="RNaseH-like_sf"/>
</dbReference>
<protein>
    <submittedName>
        <fullName evidence="2">Ribonuclease H</fullName>
    </submittedName>
</protein>
<dbReference type="CDD" id="cd09279">
    <property type="entry name" value="RNase_HI_like"/>
    <property type="match status" value="1"/>
</dbReference>
<sequence length="131" mass="14299">MLEVYIDGAAAGNPGPAGIGVFIRGEGHEVRVSEPVGELDNHTAEFRALVRGVEEASKLTTGMVSIRSDSKAVVSAVEKRYAKNPLHMDMLDKALRIADGFDFFFIKWIPDSQNRAADVLARAALRSDKRD</sequence>
<dbReference type="Pfam" id="PF13456">
    <property type="entry name" value="RVT_3"/>
    <property type="match status" value="1"/>
</dbReference>
<evidence type="ECO:0000259" key="1">
    <source>
        <dbReference type="PROSITE" id="PS50879"/>
    </source>
</evidence>